<dbReference type="Pfam" id="PF25595">
    <property type="entry name" value="Phage_TTP_16"/>
    <property type="match status" value="1"/>
</dbReference>
<dbReference type="Proteomes" id="UP000580910">
    <property type="component" value="Unassembled WGS sequence"/>
</dbReference>
<evidence type="ECO:0000313" key="1">
    <source>
        <dbReference type="EMBL" id="MBA8806045.1"/>
    </source>
</evidence>
<protein>
    <recommendedName>
        <fullName evidence="3">Phage major tail protein, TP901-1 family</fullName>
    </recommendedName>
</protein>
<comment type="caution">
    <text evidence="1">The sequence shown here is derived from an EMBL/GenBank/DDBJ whole genome shotgun (WGS) entry which is preliminary data.</text>
</comment>
<keyword evidence="2" id="KW-1185">Reference proteome</keyword>
<organism evidence="1 2">
    <name type="scientific">Nocardioides ginsengisegetis</name>
    <dbReference type="NCBI Taxonomy" id="661491"/>
    <lineage>
        <taxon>Bacteria</taxon>
        <taxon>Bacillati</taxon>
        <taxon>Actinomycetota</taxon>
        <taxon>Actinomycetes</taxon>
        <taxon>Propionibacteriales</taxon>
        <taxon>Nocardioidaceae</taxon>
        <taxon>Nocardioides</taxon>
    </lineage>
</organism>
<name>A0A7W3J4I6_9ACTN</name>
<reference evidence="1 2" key="1">
    <citation type="submission" date="2020-07" db="EMBL/GenBank/DDBJ databases">
        <title>Sequencing the genomes of 1000 actinobacteria strains.</title>
        <authorList>
            <person name="Klenk H.-P."/>
        </authorList>
    </citation>
    <scope>NUCLEOTIDE SEQUENCE [LARGE SCALE GENOMIC DNA]</scope>
    <source>
        <strain evidence="1 2">DSM 21349</strain>
    </source>
</reference>
<sequence length="176" mass="18347">MTEPIRPAATKLHGKENWIVCLAIADITTPTATEVAAGTALDITNIAFQSGSPNPSQNTNRVTQERRFGDTVVAEFIGDTTYQGGDLTYAFGAQSASGSDGKKLWEKIPAGTTGYLVRRMGVARATAPAAGQFVDVFPVEFGPSMPTKQGDGESSEAAAVCSFAINSAPAFNKALA</sequence>
<gene>
    <name evidence="1" type="ORF">FB382_004396</name>
</gene>
<evidence type="ECO:0008006" key="3">
    <source>
        <dbReference type="Google" id="ProtNLM"/>
    </source>
</evidence>
<evidence type="ECO:0000313" key="2">
    <source>
        <dbReference type="Proteomes" id="UP000580910"/>
    </source>
</evidence>
<proteinExistence type="predicted"/>
<accession>A0A7W3J4I6</accession>
<dbReference type="RefSeq" id="WP_182542046.1">
    <property type="nucleotide sequence ID" value="NZ_JACGXA010000005.1"/>
</dbReference>
<dbReference type="EMBL" id="JACGXA010000005">
    <property type="protein sequence ID" value="MBA8806045.1"/>
    <property type="molecule type" value="Genomic_DNA"/>
</dbReference>
<dbReference type="AlphaFoldDB" id="A0A7W3J4I6"/>
<dbReference type="InterPro" id="IPR058009">
    <property type="entry name" value="TTP_Phage_16"/>
</dbReference>